<dbReference type="AlphaFoldDB" id="A0A6A6C041"/>
<dbReference type="GeneID" id="54564059"/>
<feature type="non-terminal residue" evidence="4">
    <location>
        <position position="62"/>
    </location>
</feature>
<dbReference type="OrthoDB" id="539213at2759"/>
<dbReference type="GO" id="GO:0005634">
    <property type="term" value="C:nucleus"/>
    <property type="evidence" value="ECO:0007669"/>
    <property type="project" value="TreeGrafter"/>
</dbReference>
<dbReference type="RefSeq" id="XP_033661224.1">
    <property type="nucleotide sequence ID" value="XM_033810787.1"/>
</dbReference>
<dbReference type="PANTHER" id="PTHR24124:SF14">
    <property type="entry name" value="CHROMOSOME UNDETERMINED SCAFFOLD_25, WHOLE GENOME SHOTGUN SEQUENCE"/>
    <property type="match status" value="1"/>
</dbReference>
<dbReference type="Proteomes" id="UP000799537">
    <property type="component" value="Unassembled WGS sequence"/>
</dbReference>
<feature type="repeat" description="ANK" evidence="3">
    <location>
        <begin position="7"/>
        <end position="39"/>
    </location>
</feature>
<dbReference type="InterPro" id="IPR002110">
    <property type="entry name" value="Ankyrin_rpt"/>
</dbReference>
<protein>
    <submittedName>
        <fullName evidence="4">Uncharacterized protein</fullName>
    </submittedName>
</protein>
<dbReference type="GO" id="GO:0010468">
    <property type="term" value="P:regulation of gene expression"/>
    <property type="evidence" value="ECO:0007669"/>
    <property type="project" value="TreeGrafter"/>
</dbReference>
<evidence type="ECO:0000313" key="5">
    <source>
        <dbReference type="Proteomes" id="UP000799537"/>
    </source>
</evidence>
<organism evidence="4 5">
    <name type="scientific">Zasmidium cellare ATCC 36951</name>
    <dbReference type="NCBI Taxonomy" id="1080233"/>
    <lineage>
        <taxon>Eukaryota</taxon>
        <taxon>Fungi</taxon>
        <taxon>Dikarya</taxon>
        <taxon>Ascomycota</taxon>
        <taxon>Pezizomycotina</taxon>
        <taxon>Dothideomycetes</taxon>
        <taxon>Dothideomycetidae</taxon>
        <taxon>Mycosphaerellales</taxon>
        <taxon>Mycosphaerellaceae</taxon>
        <taxon>Zasmidium</taxon>
    </lineage>
</organism>
<feature type="repeat" description="ANK" evidence="3">
    <location>
        <begin position="40"/>
        <end position="62"/>
    </location>
</feature>
<evidence type="ECO:0000256" key="1">
    <source>
        <dbReference type="ARBA" id="ARBA00022737"/>
    </source>
</evidence>
<evidence type="ECO:0000256" key="2">
    <source>
        <dbReference type="ARBA" id="ARBA00023043"/>
    </source>
</evidence>
<keyword evidence="5" id="KW-1185">Reference proteome</keyword>
<keyword evidence="2 3" id="KW-0040">ANK repeat</keyword>
<gene>
    <name evidence="4" type="ORF">M409DRAFT_37736</name>
</gene>
<dbReference type="InterPro" id="IPR036770">
    <property type="entry name" value="Ankyrin_rpt-contain_sf"/>
</dbReference>
<evidence type="ECO:0000256" key="3">
    <source>
        <dbReference type="PROSITE-ProRule" id="PRU00023"/>
    </source>
</evidence>
<keyword evidence="1" id="KW-0677">Repeat</keyword>
<accession>A0A6A6C041</accession>
<dbReference type="SUPFAM" id="SSF48403">
    <property type="entry name" value="Ankyrin repeat"/>
    <property type="match status" value="1"/>
</dbReference>
<sequence>MVQADSADRTLLHGAAKHGLLECVEDLLVMGADLERVDCCGRSALHLAAISGRTEVVQMLLE</sequence>
<dbReference type="EMBL" id="ML993627">
    <property type="protein sequence ID" value="KAF2160335.1"/>
    <property type="molecule type" value="Genomic_DNA"/>
</dbReference>
<dbReference type="PANTHER" id="PTHR24124">
    <property type="entry name" value="ANKYRIN REPEAT FAMILY A"/>
    <property type="match status" value="1"/>
</dbReference>
<reference evidence="4" key="1">
    <citation type="journal article" date="2020" name="Stud. Mycol.">
        <title>101 Dothideomycetes genomes: a test case for predicting lifestyles and emergence of pathogens.</title>
        <authorList>
            <person name="Haridas S."/>
            <person name="Albert R."/>
            <person name="Binder M."/>
            <person name="Bloem J."/>
            <person name="Labutti K."/>
            <person name="Salamov A."/>
            <person name="Andreopoulos B."/>
            <person name="Baker S."/>
            <person name="Barry K."/>
            <person name="Bills G."/>
            <person name="Bluhm B."/>
            <person name="Cannon C."/>
            <person name="Castanera R."/>
            <person name="Culley D."/>
            <person name="Daum C."/>
            <person name="Ezra D."/>
            <person name="Gonzalez J."/>
            <person name="Henrissat B."/>
            <person name="Kuo A."/>
            <person name="Liang C."/>
            <person name="Lipzen A."/>
            <person name="Lutzoni F."/>
            <person name="Magnuson J."/>
            <person name="Mondo S."/>
            <person name="Nolan M."/>
            <person name="Ohm R."/>
            <person name="Pangilinan J."/>
            <person name="Park H.-J."/>
            <person name="Ramirez L."/>
            <person name="Alfaro M."/>
            <person name="Sun H."/>
            <person name="Tritt A."/>
            <person name="Yoshinaga Y."/>
            <person name="Zwiers L.-H."/>
            <person name="Turgeon B."/>
            <person name="Goodwin S."/>
            <person name="Spatafora J."/>
            <person name="Crous P."/>
            <person name="Grigoriev I."/>
        </authorList>
    </citation>
    <scope>NUCLEOTIDE SEQUENCE</scope>
    <source>
        <strain evidence="4">ATCC 36951</strain>
    </source>
</reference>
<dbReference type="PROSITE" id="PS50297">
    <property type="entry name" value="ANK_REP_REGION"/>
    <property type="match status" value="2"/>
</dbReference>
<proteinExistence type="predicted"/>
<evidence type="ECO:0000313" key="4">
    <source>
        <dbReference type="EMBL" id="KAF2160335.1"/>
    </source>
</evidence>
<dbReference type="PROSITE" id="PS50088">
    <property type="entry name" value="ANK_REPEAT"/>
    <property type="match status" value="2"/>
</dbReference>
<dbReference type="Gene3D" id="1.25.40.20">
    <property type="entry name" value="Ankyrin repeat-containing domain"/>
    <property type="match status" value="1"/>
</dbReference>
<name>A0A6A6C041_ZASCE</name>
<dbReference type="Pfam" id="PF12796">
    <property type="entry name" value="Ank_2"/>
    <property type="match status" value="1"/>
</dbReference>